<evidence type="ECO:0000313" key="1">
    <source>
        <dbReference type="EMBL" id="GAD04443.1"/>
    </source>
</evidence>
<accession>S4N6M2</accession>
<dbReference type="AlphaFoldDB" id="S4N6M2"/>
<dbReference type="EMBL" id="BAOU01000005">
    <property type="protein sequence ID" value="GAD04443.1"/>
    <property type="molecule type" value="Genomic_DNA"/>
</dbReference>
<comment type="caution">
    <text evidence="1">The sequence shown here is derived from an EMBL/GenBank/DDBJ whole genome shotgun (WGS) entry which is preliminary data.</text>
</comment>
<dbReference type="Proteomes" id="UP000018031">
    <property type="component" value="Unassembled WGS sequence"/>
</dbReference>
<organism evidence="1 2">
    <name type="scientific">Porphyromonas crevioricanis JCM 15906</name>
    <dbReference type="NCBI Taxonomy" id="1305617"/>
    <lineage>
        <taxon>Bacteria</taxon>
        <taxon>Pseudomonadati</taxon>
        <taxon>Bacteroidota</taxon>
        <taxon>Bacteroidia</taxon>
        <taxon>Bacteroidales</taxon>
        <taxon>Porphyromonadaceae</taxon>
        <taxon>Porphyromonas</taxon>
    </lineage>
</organism>
<proteinExistence type="predicted"/>
<reference evidence="1 2" key="2">
    <citation type="journal article" date="2013" name="Genome Announc.">
        <title>Draft Genome Sequences of Porphyromonas crevioricanis JCM 15906T and Porphyromonas cansulci JCM 13913T Isolated from a Canine Oral Cavity.</title>
        <authorList>
            <person name="Sakamoto M."/>
            <person name="Tanaka N."/>
            <person name="Shiwa Y."/>
            <person name="Yoshikawa H."/>
            <person name="Ohkuma M."/>
        </authorList>
    </citation>
    <scope>NUCLEOTIDE SEQUENCE [LARGE SCALE GENOMIC DNA]</scope>
    <source>
        <strain evidence="1 2">JCM 15906</strain>
    </source>
</reference>
<protein>
    <submittedName>
        <fullName evidence="1">Uncharacterized protein</fullName>
    </submittedName>
</protein>
<name>S4N6M2_9PORP</name>
<gene>
    <name evidence="1" type="ORF">PORCRE_127</name>
</gene>
<reference evidence="2" key="1">
    <citation type="journal article" date="2013" name="Genome">
        <title>Draft Genome Sequences of Porphyromonas crevioricanis JCM 15906T and Porphyromonas cansulci JCM 13913T Isolated from a Canine Oral Cavity.</title>
        <authorList>
            <person name="Sakamoto M."/>
            <person name="Tanaka N."/>
            <person name="Shiwa Y."/>
            <person name="Yoshikawa H."/>
            <person name="Ohkuma M."/>
        </authorList>
    </citation>
    <scope>NUCLEOTIDE SEQUENCE [LARGE SCALE GENOMIC DNA]</scope>
    <source>
        <strain evidence="2">JCM 15906</strain>
    </source>
</reference>
<sequence length="54" mass="6485">MRKKKLRKSNFSDLTDLLVLSLREDEDEDLPKEMFLEAVYEKCIAFRGQPRSFF</sequence>
<evidence type="ECO:0000313" key="2">
    <source>
        <dbReference type="Proteomes" id="UP000018031"/>
    </source>
</evidence>